<gene>
    <name evidence="2" type="ORF">MVEN_00472400</name>
</gene>
<sequence length="197" mass="21669">MLPRPNLDYPVTREFPSKFSTAAFLGATVVVIFLVVINVALVGYNTVTQFSSDFNVTQHFWYDIFIPSIAQTTPGTLCDARLLQLGDTVTTNYTLFQYVVALIDQPNAGDAGLSYRGWTLENCDIAALFFNADGSTFSIDYTALVACRATDVQVAAGNDFEITLRADWSQSLLQGKYTSLLGVQLALRTSARVQQRP</sequence>
<dbReference type="EMBL" id="JACAZI010000003">
    <property type="protein sequence ID" value="KAF7365968.1"/>
    <property type="molecule type" value="Genomic_DNA"/>
</dbReference>
<name>A0A8H7DBG9_9AGAR</name>
<evidence type="ECO:0000313" key="3">
    <source>
        <dbReference type="Proteomes" id="UP000620124"/>
    </source>
</evidence>
<dbReference type="OrthoDB" id="2564485at2759"/>
<protein>
    <submittedName>
        <fullName evidence="2">Uncharacterized protein</fullName>
    </submittedName>
</protein>
<organism evidence="2 3">
    <name type="scientific">Mycena venus</name>
    <dbReference type="NCBI Taxonomy" id="2733690"/>
    <lineage>
        <taxon>Eukaryota</taxon>
        <taxon>Fungi</taxon>
        <taxon>Dikarya</taxon>
        <taxon>Basidiomycota</taxon>
        <taxon>Agaricomycotina</taxon>
        <taxon>Agaricomycetes</taxon>
        <taxon>Agaricomycetidae</taxon>
        <taxon>Agaricales</taxon>
        <taxon>Marasmiineae</taxon>
        <taxon>Mycenaceae</taxon>
        <taxon>Mycena</taxon>
    </lineage>
</organism>
<proteinExistence type="predicted"/>
<keyword evidence="1" id="KW-0472">Membrane</keyword>
<reference evidence="2" key="1">
    <citation type="submission" date="2020-05" db="EMBL/GenBank/DDBJ databases">
        <title>Mycena genomes resolve the evolution of fungal bioluminescence.</title>
        <authorList>
            <person name="Tsai I.J."/>
        </authorList>
    </citation>
    <scope>NUCLEOTIDE SEQUENCE</scope>
    <source>
        <strain evidence="2">CCC161011</strain>
    </source>
</reference>
<dbReference type="Proteomes" id="UP000620124">
    <property type="component" value="Unassembled WGS sequence"/>
</dbReference>
<dbReference type="AlphaFoldDB" id="A0A8H7DBG9"/>
<accession>A0A8H7DBG9</accession>
<keyword evidence="1" id="KW-1133">Transmembrane helix</keyword>
<evidence type="ECO:0000256" key="1">
    <source>
        <dbReference type="SAM" id="Phobius"/>
    </source>
</evidence>
<comment type="caution">
    <text evidence="2">The sequence shown here is derived from an EMBL/GenBank/DDBJ whole genome shotgun (WGS) entry which is preliminary data.</text>
</comment>
<evidence type="ECO:0000313" key="2">
    <source>
        <dbReference type="EMBL" id="KAF7365968.1"/>
    </source>
</evidence>
<feature type="transmembrane region" description="Helical" evidence="1">
    <location>
        <begin position="21"/>
        <end position="44"/>
    </location>
</feature>
<keyword evidence="1" id="KW-0812">Transmembrane</keyword>
<keyword evidence="3" id="KW-1185">Reference proteome</keyword>